<comment type="caution">
    <text evidence="2">The sequence shown here is derived from an EMBL/GenBank/DDBJ whole genome shotgun (WGS) entry which is preliminary data.</text>
</comment>
<evidence type="ECO:0000259" key="1">
    <source>
        <dbReference type="PROSITE" id="PS51819"/>
    </source>
</evidence>
<dbReference type="PROSITE" id="PS51819">
    <property type="entry name" value="VOC"/>
    <property type="match status" value="1"/>
</dbReference>
<reference evidence="2" key="1">
    <citation type="journal article" date="2014" name="Int. J. Syst. Evol. Microbiol.">
        <title>Complete genome sequence of Corynebacterium casei LMG S-19264T (=DSM 44701T), isolated from a smear-ripened cheese.</title>
        <authorList>
            <consortium name="US DOE Joint Genome Institute (JGI-PGF)"/>
            <person name="Walter F."/>
            <person name="Albersmeier A."/>
            <person name="Kalinowski J."/>
            <person name="Ruckert C."/>
        </authorList>
    </citation>
    <scope>NUCLEOTIDE SEQUENCE</scope>
    <source>
        <strain evidence="2">CGMCC 1.6293</strain>
    </source>
</reference>
<protein>
    <submittedName>
        <fullName evidence="2">Glyoxalase</fullName>
    </submittedName>
</protein>
<dbReference type="InterPro" id="IPR037523">
    <property type="entry name" value="VOC_core"/>
</dbReference>
<evidence type="ECO:0000313" key="2">
    <source>
        <dbReference type="EMBL" id="GGM05530.1"/>
    </source>
</evidence>
<evidence type="ECO:0000313" key="3">
    <source>
        <dbReference type="Proteomes" id="UP000649829"/>
    </source>
</evidence>
<gene>
    <name evidence="2" type="ORF">GCM10011534_29220</name>
</gene>
<sequence>MAVLRITPNLACEDPTGMAAFYRHLFDLDIAMNMEFIVTMEPGTATRQPPQVSVLSEGGSGTPVPALSIEVDDLDRVITRCRLRGIAIDYGPVEEPWGVRRIYLRDPAGHLVNVLTHK</sequence>
<dbReference type="EMBL" id="BMLF01000002">
    <property type="protein sequence ID" value="GGM05530.1"/>
    <property type="molecule type" value="Genomic_DNA"/>
</dbReference>
<dbReference type="SUPFAM" id="SSF54593">
    <property type="entry name" value="Glyoxalase/Bleomycin resistance protein/Dihydroxybiphenyl dioxygenase"/>
    <property type="match status" value="1"/>
</dbReference>
<proteinExistence type="predicted"/>
<reference evidence="2" key="2">
    <citation type="submission" date="2020-09" db="EMBL/GenBank/DDBJ databases">
        <authorList>
            <person name="Sun Q."/>
            <person name="Zhou Y."/>
        </authorList>
    </citation>
    <scope>NUCLEOTIDE SEQUENCE</scope>
    <source>
        <strain evidence="2">CGMCC 1.6293</strain>
    </source>
</reference>
<dbReference type="Pfam" id="PF00903">
    <property type="entry name" value="Glyoxalase"/>
    <property type="match status" value="1"/>
</dbReference>
<organism evidence="2 3">
    <name type="scientific">Pseudooceanicola nanhaiensis</name>
    <dbReference type="NCBI Taxonomy" id="375761"/>
    <lineage>
        <taxon>Bacteria</taxon>
        <taxon>Pseudomonadati</taxon>
        <taxon>Pseudomonadota</taxon>
        <taxon>Alphaproteobacteria</taxon>
        <taxon>Rhodobacterales</taxon>
        <taxon>Paracoccaceae</taxon>
        <taxon>Pseudooceanicola</taxon>
    </lineage>
</organism>
<dbReference type="InterPro" id="IPR029068">
    <property type="entry name" value="Glyas_Bleomycin-R_OHBP_Dase"/>
</dbReference>
<name>A0A917T044_9RHOB</name>
<feature type="domain" description="VOC" evidence="1">
    <location>
        <begin position="2"/>
        <end position="117"/>
    </location>
</feature>
<dbReference type="Proteomes" id="UP000649829">
    <property type="component" value="Unassembled WGS sequence"/>
</dbReference>
<accession>A0A917T044</accession>
<dbReference type="RefSeq" id="WP_028287274.1">
    <property type="nucleotide sequence ID" value="NZ_BMLF01000002.1"/>
</dbReference>
<dbReference type="AlphaFoldDB" id="A0A917T044"/>
<dbReference type="InterPro" id="IPR004360">
    <property type="entry name" value="Glyas_Fos-R_dOase_dom"/>
</dbReference>
<dbReference type="Gene3D" id="3.10.180.10">
    <property type="entry name" value="2,3-Dihydroxybiphenyl 1,2-Dioxygenase, domain 1"/>
    <property type="match status" value="1"/>
</dbReference>
<keyword evidence="3" id="KW-1185">Reference proteome</keyword>